<feature type="compositionally biased region" description="Polar residues" evidence="1">
    <location>
        <begin position="238"/>
        <end position="247"/>
    </location>
</feature>
<accession>A0A9P4JQ57</accession>
<dbReference type="AlphaFoldDB" id="A0A9P4JQ57"/>
<keyword evidence="3" id="KW-1185">Reference proteome</keyword>
<gene>
    <name evidence="2" type="ORF">GQ43DRAFT_472592</name>
</gene>
<feature type="compositionally biased region" description="Basic and acidic residues" evidence="1">
    <location>
        <begin position="1"/>
        <end position="16"/>
    </location>
</feature>
<comment type="caution">
    <text evidence="2">The sequence shown here is derived from an EMBL/GenBank/DDBJ whole genome shotgun (WGS) entry which is preliminary data.</text>
</comment>
<feature type="region of interest" description="Disordered" evidence="1">
    <location>
        <begin position="279"/>
        <end position="320"/>
    </location>
</feature>
<name>A0A9P4JQ57_9PLEO</name>
<organism evidence="2 3">
    <name type="scientific">Delitschia confertaspora ATCC 74209</name>
    <dbReference type="NCBI Taxonomy" id="1513339"/>
    <lineage>
        <taxon>Eukaryota</taxon>
        <taxon>Fungi</taxon>
        <taxon>Dikarya</taxon>
        <taxon>Ascomycota</taxon>
        <taxon>Pezizomycotina</taxon>
        <taxon>Dothideomycetes</taxon>
        <taxon>Pleosporomycetidae</taxon>
        <taxon>Pleosporales</taxon>
        <taxon>Delitschiaceae</taxon>
        <taxon>Delitschia</taxon>
    </lineage>
</organism>
<feature type="region of interest" description="Disordered" evidence="1">
    <location>
        <begin position="1"/>
        <end position="121"/>
    </location>
</feature>
<protein>
    <submittedName>
        <fullName evidence="2">Uncharacterized protein</fullName>
    </submittedName>
</protein>
<dbReference type="Proteomes" id="UP000799536">
    <property type="component" value="Unassembled WGS sequence"/>
</dbReference>
<evidence type="ECO:0000256" key="1">
    <source>
        <dbReference type="SAM" id="MobiDB-lite"/>
    </source>
</evidence>
<feature type="region of interest" description="Disordered" evidence="1">
    <location>
        <begin position="141"/>
        <end position="264"/>
    </location>
</feature>
<feature type="compositionally biased region" description="Polar residues" evidence="1">
    <location>
        <begin position="206"/>
        <end position="229"/>
    </location>
</feature>
<dbReference type="OrthoDB" id="3936275at2759"/>
<sequence length="320" mass="35404">MSEPPWRFRDQIRGFGDRMPSLKRSRTLFSKKQDSLVNGSKSPFPGFVENPLERNSKNVDNPFIDPALDSPDPRPLEPPRNLHLTNPDPDSPQRVRTKGLQDQQRVPVTPGLPPPVATVRRSTDPFASIIDEIEALKGSGTPEWLRESSHKRTQSVQTALRSHPPSSFYTNSVYTNASLDPFMNPDIPPIPSQSQPPNYPLPRRPSLTSTGAPPNSYSSGAGRESNTSFFFGEPGPSRPTTMFSVANQPRPVGRQSDPFDLDRPEVLGFGNVVQRKEVRASVTRPMSNNKRASSIPNFGAFGAFGTPPDEGLEARRNVKR</sequence>
<evidence type="ECO:0000313" key="3">
    <source>
        <dbReference type="Proteomes" id="UP000799536"/>
    </source>
</evidence>
<feature type="compositionally biased region" description="Polar residues" evidence="1">
    <location>
        <begin position="154"/>
        <end position="178"/>
    </location>
</feature>
<reference evidence="2" key="1">
    <citation type="journal article" date="2020" name="Stud. Mycol.">
        <title>101 Dothideomycetes genomes: a test case for predicting lifestyles and emergence of pathogens.</title>
        <authorList>
            <person name="Haridas S."/>
            <person name="Albert R."/>
            <person name="Binder M."/>
            <person name="Bloem J."/>
            <person name="Labutti K."/>
            <person name="Salamov A."/>
            <person name="Andreopoulos B."/>
            <person name="Baker S."/>
            <person name="Barry K."/>
            <person name="Bills G."/>
            <person name="Bluhm B."/>
            <person name="Cannon C."/>
            <person name="Castanera R."/>
            <person name="Culley D."/>
            <person name="Daum C."/>
            <person name="Ezra D."/>
            <person name="Gonzalez J."/>
            <person name="Henrissat B."/>
            <person name="Kuo A."/>
            <person name="Liang C."/>
            <person name="Lipzen A."/>
            <person name="Lutzoni F."/>
            <person name="Magnuson J."/>
            <person name="Mondo S."/>
            <person name="Nolan M."/>
            <person name="Ohm R."/>
            <person name="Pangilinan J."/>
            <person name="Park H.-J."/>
            <person name="Ramirez L."/>
            <person name="Alfaro M."/>
            <person name="Sun H."/>
            <person name="Tritt A."/>
            <person name="Yoshinaga Y."/>
            <person name="Zwiers L.-H."/>
            <person name="Turgeon B."/>
            <person name="Goodwin S."/>
            <person name="Spatafora J."/>
            <person name="Crous P."/>
            <person name="Grigoriev I."/>
        </authorList>
    </citation>
    <scope>NUCLEOTIDE SEQUENCE</scope>
    <source>
        <strain evidence="2">ATCC 74209</strain>
    </source>
</reference>
<proteinExistence type="predicted"/>
<feature type="compositionally biased region" description="Polar residues" evidence="1">
    <location>
        <begin position="27"/>
        <end position="41"/>
    </location>
</feature>
<feature type="compositionally biased region" description="Polar residues" evidence="1">
    <location>
        <begin position="284"/>
        <end position="296"/>
    </location>
</feature>
<evidence type="ECO:0000313" key="2">
    <source>
        <dbReference type="EMBL" id="KAF2200563.1"/>
    </source>
</evidence>
<dbReference type="EMBL" id="ML994016">
    <property type="protein sequence ID" value="KAF2200563.1"/>
    <property type="molecule type" value="Genomic_DNA"/>
</dbReference>